<dbReference type="Proteomes" id="UP001374803">
    <property type="component" value="Chromosome"/>
</dbReference>
<accession>A0ABZ2LA70</accession>
<evidence type="ECO:0008006" key="4">
    <source>
        <dbReference type="Google" id="ProtNLM"/>
    </source>
</evidence>
<keyword evidence="3" id="KW-1185">Reference proteome</keyword>
<organism evidence="2 3">
    <name type="scientific">Pendulispora rubella</name>
    <dbReference type="NCBI Taxonomy" id="2741070"/>
    <lineage>
        <taxon>Bacteria</taxon>
        <taxon>Pseudomonadati</taxon>
        <taxon>Myxococcota</taxon>
        <taxon>Myxococcia</taxon>
        <taxon>Myxococcales</taxon>
        <taxon>Sorangiineae</taxon>
        <taxon>Pendulisporaceae</taxon>
        <taxon>Pendulispora</taxon>
    </lineage>
</organism>
<feature type="chain" id="PRO_5045152590" description="Lipoprotein" evidence="1">
    <location>
        <begin position="23"/>
        <end position="203"/>
    </location>
</feature>
<proteinExistence type="predicted"/>
<keyword evidence="1" id="KW-0732">Signal</keyword>
<reference evidence="2" key="1">
    <citation type="submission" date="2021-12" db="EMBL/GenBank/DDBJ databases">
        <title>Discovery of the Pendulisporaceae a myxobacterial family with distinct sporulation behavior and unique specialized metabolism.</title>
        <authorList>
            <person name="Garcia R."/>
            <person name="Popoff A."/>
            <person name="Bader C.D."/>
            <person name="Loehr J."/>
            <person name="Walesch S."/>
            <person name="Walt C."/>
            <person name="Boldt J."/>
            <person name="Bunk B."/>
            <person name="Haeckl F.J.F.P.J."/>
            <person name="Gunesch A.P."/>
            <person name="Birkelbach J."/>
            <person name="Nuebel U."/>
            <person name="Pietschmann T."/>
            <person name="Bach T."/>
            <person name="Mueller R."/>
        </authorList>
    </citation>
    <scope>NUCLEOTIDE SEQUENCE</scope>
    <source>
        <strain evidence="2">MSr11367</strain>
    </source>
</reference>
<evidence type="ECO:0000313" key="2">
    <source>
        <dbReference type="EMBL" id="WXB07823.1"/>
    </source>
</evidence>
<gene>
    <name evidence="2" type="ORF">LVJ94_11335</name>
</gene>
<protein>
    <recommendedName>
        <fullName evidence="4">Lipoprotein</fullName>
    </recommendedName>
</protein>
<dbReference type="PROSITE" id="PS51257">
    <property type="entry name" value="PROKAR_LIPOPROTEIN"/>
    <property type="match status" value="1"/>
</dbReference>
<dbReference type="RefSeq" id="WP_394837490.1">
    <property type="nucleotide sequence ID" value="NZ_CP089929.1"/>
</dbReference>
<name>A0ABZ2LA70_9BACT</name>
<evidence type="ECO:0000256" key="1">
    <source>
        <dbReference type="SAM" id="SignalP"/>
    </source>
</evidence>
<feature type="signal peptide" evidence="1">
    <location>
        <begin position="1"/>
        <end position="22"/>
    </location>
</feature>
<sequence>MQKRTLLSLALALLAPAMGACAAAASGNTPPPHEPKSDGCAVSEWRFLFANDGHGNDLSGSRESLLAAVRRGSPLRVAWSEANAKEGWSVEEFSNVGFTNIMGKRDIVAQLEGALIQSNYVNASRAGLKNPVVEWHAILSTDGRFEAVMVERESGRATRKLVQRTRMNWYAFAPLPSCDTRPAILRAEDHQNEQVEDQKFESR</sequence>
<evidence type="ECO:0000313" key="3">
    <source>
        <dbReference type="Proteomes" id="UP001374803"/>
    </source>
</evidence>
<dbReference type="EMBL" id="CP089983">
    <property type="protein sequence ID" value="WXB07823.1"/>
    <property type="molecule type" value="Genomic_DNA"/>
</dbReference>